<dbReference type="SUPFAM" id="SSF54631">
    <property type="entry name" value="CBS-domain pair"/>
    <property type="match status" value="1"/>
</dbReference>
<dbReference type="PROSITE" id="PS51371">
    <property type="entry name" value="CBS"/>
    <property type="match status" value="2"/>
</dbReference>
<dbReference type="InterPro" id="IPR046342">
    <property type="entry name" value="CBS_dom_sf"/>
</dbReference>
<dbReference type="PANTHER" id="PTHR43080:SF2">
    <property type="entry name" value="CBS DOMAIN-CONTAINING PROTEIN"/>
    <property type="match status" value="1"/>
</dbReference>
<evidence type="ECO:0000256" key="2">
    <source>
        <dbReference type="PROSITE-ProRule" id="PRU00703"/>
    </source>
</evidence>
<accession>A0A368XFR9</accession>
<sequence length="151" mass="16099">MNHDQNLGQVMSSDVISVAPNQSIQEAATLMAEHNLGSLPVVQNGELVGIITDRDITLRSTAHGGDTHTSCSECMSSSIVSCESTMDVHEAATIMAQNQIRRLPVVENGKLVGMVALGDIATNEAYADEAEEALSDISLKEGQQTYDDLQP</sequence>
<dbReference type="AlphaFoldDB" id="A0A368XFR9"/>
<dbReference type="CDD" id="cd04622">
    <property type="entry name" value="CBS_pair_HRP1_like"/>
    <property type="match status" value="1"/>
</dbReference>
<dbReference type="EMBL" id="QPJJ01000010">
    <property type="protein sequence ID" value="RCW65868.1"/>
    <property type="molecule type" value="Genomic_DNA"/>
</dbReference>
<evidence type="ECO:0000313" key="5">
    <source>
        <dbReference type="Proteomes" id="UP000252585"/>
    </source>
</evidence>
<dbReference type="PANTHER" id="PTHR43080">
    <property type="entry name" value="CBS DOMAIN-CONTAINING PROTEIN CBSX3, MITOCHONDRIAL"/>
    <property type="match status" value="1"/>
</dbReference>
<dbReference type="Gene3D" id="3.10.580.10">
    <property type="entry name" value="CBS-domain"/>
    <property type="match status" value="1"/>
</dbReference>
<proteinExistence type="predicted"/>
<dbReference type="SMART" id="SM00116">
    <property type="entry name" value="CBS"/>
    <property type="match status" value="2"/>
</dbReference>
<organism evidence="4 5">
    <name type="scientific">Saliterribacillus persicus</name>
    <dbReference type="NCBI Taxonomy" id="930114"/>
    <lineage>
        <taxon>Bacteria</taxon>
        <taxon>Bacillati</taxon>
        <taxon>Bacillota</taxon>
        <taxon>Bacilli</taxon>
        <taxon>Bacillales</taxon>
        <taxon>Bacillaceae</taxon>
        <taxon>Saliterribacillus</taxon>
    </lineage>
</organism>
<evidence type="ECO:0000259" key="3">
    <source>
        <dbReference type="PROSITE" id="PS51371"/>
    </source>
</evidence>
<feature type="domain" description="CBS" evidence="3">
    <location>
        <begin position="11"/>
        <end position="67"/>
    </location>
</feature>
<dbReference type="InterPro" id="IPR000644">
    <property type="entry name" value="CBS_dom"/>
</dbReference>
<dbReference type="Pfam" id="PF00571">
    <property type="entry name" value="CBS"/>
    <property type="match status" value="2"/>
</dbReference>
<protein>
    <submittedName>
        <fullName evidence="4">CBS domain-containing protein</fullName>
    </submittedName>
</protein>
<dbReference type="InterPro" id="IPR051257">
    <property type="entry name" value="Diverse_CBS-Domain"/>
</dbReference>
<evidence type="ECO:0000256" key="1">
    <source>
        <dbReference type="ARBA" id="ARBA00023122"/>
    </source>
</evidence>
<dbReference type="Proteomes" id="UP000252585">
    <property type="component" value="Unassembled WGS sequence"/>
</dbReference>
<gene>
    <name evidence="4" type="ORF">DFR57_11086</name>
</gene>
<comment type="caution">
    <text evidence="4">The sequence shown here is derived from an EMBL/GenBank/DDBJ whole genome shotgun (WGS) entry which is preliminary data.</text>
</comment>
<keyword evidence="1 2" id="KW-0129">CBS domain</keyword>
<dbReference type="OrthoDB" id="9802114at2"/>
<evidence type="ECO:0000313" key="4">
    <source>
        <dbReference type="EMBL" id="RCW65868.1"/>
    </source>
</evidence>
<dbReference type="RefSeq" id="WP_114353533.1">
    <property type="nucleotide sequence ID" value="NZ_QPJJ01000010.1"/>
</dbReference>
<reference evidence="4 5" key="1">
    <citation type="submission" date="2018-07" db="EMBL/GenBank/DDBJ databases">
        <title>Genomic Encyclopedia of Type Strains, Phase IV (KMG-IV): sequencing the most valuable type-strain genomes for metagenomic binning, comparative biology and taxonomic classification.</title>
        <authorList>
            <person name="Goeker M."/>
        </authorList>
    </citation>
    <scope>NUCLEOTIDE SEQUENCE [LARGE SCALE GENOMIC DNA]</scope>
    <source>
        <strain evidence="4 5">DSM 27696</strain>
    </source>
</reference>
<feature type="domain" description="CBS" evidence="3">
    <location>
        <begin position="75"/>
        <end position="132"/>
    </location>
</feature>
<keyword evidence="5" id="KW-1185">Reference proteome</keyword>
<name>A0A368XFR9_9BACI</name>